<sequence length="64" mass="7109">MAGKSVTFVFTGPKAEEAAEALWVQYLDGGLDEEIEARLLQQGVGETEYEWDVDTRTVTISTKQ</sequence>
<proteinExistence type="predicted"/>
<evidence type="ECO:0000313" key="2">
    <source>
        <dbReference type="Proteomes" id="UP000295351"/>
    </source>
</evidence>
<reference evidence="1 2" key="1">
    <citation type="submission" date="2019-03" db="EMBL/GenBank/DDBJ databases">
        <title>Genomic Encyclopedia of Type Strains, Phase IV (KMG-IV): sequencing the most valuable type-strain genomes for metagenomic binning, comparative biology and taxonomic classification.</title>
        <authorList>
            <person name="Goeker M."/>
        </authorList>
    </citation>
    <scope>NUCLEOTIDE SEQUENCE [LARGE SCALE GENOMIC DNA]</scope>
    <source>
        <strain evidence="1 2">DSM 18401</strain>
    </source>
</reference>
<comment type="caution">
    <text evidence="1">The sequence shown here is derived from an EMBL/GenBank/DDBJ whole genome shotgun (WGS) entry which is preliminary data.</text>
</comment>
<dbReference type="Proteomes" id="UP000295351">
    <property type="component" value="Unassembled WGS sequence"/>
</dbReference>
<accession>A0A4R2CHV9</accession>
<protein>
    <submittedName>
        <fullName evidence="1">Uncharacterized protein</fullName>
    </submittedName>
</protein>
<evidence type="ECO:0000313" key="1">
    <source>
        <dbReference type="EMBL" id="TCN39452.1"/>
    </source>
</evidence>
<dbReference type="EMBL" id="SLVX01000017">
    <property type="protein sequence ID" value="TCN39452.1"/>
    <property type="molecule type" value="Genomic_DNA"/>
</dbReference>
<gene>
    <name evidence="1" type="ORF">EV665_11780</name>
</gene>
<dbReference type="RefSeq" id="WP_064330996.1">
    <property type="nucleotide sequence ID" value="NZ_BAABEI010000012.1"/>
</dbReference>
<dbReference type="AlphaFoldDB" id="A0A4R2CHV9"/>
<keyword evidence="2" id="KW-1185">Reference proteome</keyword>
<name>A0A4R2CHV9_SHIGR</name>
<organism evidence="1 2">
    <name type="scientific">Shinella granuli</name>
    <dbReference type="NCBI Taxonomy" id="323621"/>
    <lineage>
        <taxon>Bacteria</taxon>
        <taxon>Pseudomonadati</taxon>
        <taxon>Pseudomonadota</taxon>
        <taxon>Alphaproteobacteria</taxon>
        <taxon>Hyphomicrobiales</taxon>
        <taxon>Rhizobiaceae</taxon>
        <taxon>Shinella</taxon>
    </lineage>
</organism>